<protein>
    <recommendedName>
        <fullName evidence="8">Adenylate cyclase</fullName>
    </recommendedName>
</protein>
<accession>A0A9J6C6L1</accession>
<feature type="transmembrane region" description="Helical" evidence="5">
    <location>
        <begin position="320"/>
        <end position="342"/>
    </location>
</feature>
<dbReference type="PANTHER" id="PTHR23507:SF39">
    <property type="entry name" value="GH23453P-RELATED"/>
    <property type="match status" value="1"/>
</dbReference>
<dbReference type="Proteomes" id="UP001107558">
    <property type="component" value="Chromosome 2"/>
</dbReference>
<evidence type="ECO:0000313" key="7">
    <source>
        <dbReference type="Proteomes" id="UP001107558"/>
    </source>
</evidence>
<comment type="caution">
    <text evidence="6">The sequence shown here is derived from an EMBL/GenBank/DDBJ whole genome shotgun (WGS) entry which is preliminary data.</text>
</comment>
<dbReference type="Pfam" id="PF07690">
    <property type="entry name" value="MFS_1"/>
    <property type="match status" value="1"/>
</dbReference>
<keyword evidence="7" id="KW-1185">Reference proteome</keyword>
<evidence type="ECO:0008006" key="8">
    <source>
        <dbReference type="Google" id="ProtNLM"/>
    </source>
</evidence>
<gene>
    <name evidence="6" type="ORF">PVAND_007246</name>
</gene>
<dbReference type="PANTHER" id="PTHR23507">
    <property type="entry name" value="ZGC:174356"/>
    <property type="match status" value="1"/>
</dbReference>
<comment type="subcellular location">
    <subcellularLocation>
        <location evidence="1">Membrane</location>
        <topology evidence="1">Multi-pass membrane protein</topology>
    </subcellularLocation>
</comment>
<feature type="transmembrane region" description="Helical" evidence="5">
    <location>
        <begin position="191"/>
        <end position="212"/>
    </location>
</feature>
<organism evidence="6 7">
    <name type="scientific">Polypedilum vanderplanki</name>
    <name type="common">Sleeping chironomid midge</name>
    <dbReference type="NCBI Taxonomy" id="319348"/>
    <lineage>
        <taxon>Eukaryota</taxon>
        <taxon>Metazoa</taxon>
        <taxon>Ecdysozoa</taxon>
        <taxon>Arthropoda</taxon>
        <taxon>Hexapoda</taxon>
        <taxon>Insecta</taxon>
        <taxon>Pterygota</taxon>
        <taxon>Neoptera</taxon>
        <taxon>Endopterygota</taxon>
        <taxon>Diptera</taxon>
        <taxon>Nematocera</taxon>
        <taxon>Chironomoidea</taxon>
        <taxon>Chironomidae</taxon>
        <taxon>Chironominae</taxon>
        <taxon>Polypedilum</taxon>
        <taxon>Polypedilum</taxon>
    </lineage>
</organism>
<name>A0A9J6C6L1_POLVA</name>
<feature type="transmembrane region" description="Helical" evidence="5">
    <location>
        <begin position="121"/>
        <end position="142"/>
    </location>
</feature>
<dbReference type="OrthoDB" id="430300at2759"/>
<feature type="transmembrane region" description="Helical" evidence="5">
    <location>
        <begin position="444"/>
        <end position="463"/>
    </location>
</feature>
<evidence type="ECO:0000256" key="4">
    <source>
        <dbReference type="ARBA" id="ARBA00023136"/>
    </source>
</evidence>
<evidence type="ECO:0000256" key="3">
    <source>
        <dbReference type="ARBA" id="ARBA00022989"/>
    </source>
</evidence>
<feature type="transmembrane region" description="Helical" evidence="5">
    <location>
        <begin position="90"/>
        <end position="109"/>
    </location>
</feature>
<feature type="transmembrane region" description="Helical" evidence="5">
    <location>
        <begin position="284"/>
        <end position="308"/>
    </location>
</feature>
<dbReference type="GO" id="GO:0016020">
    <property type="term" value="C:membrane"/>
    <property type="evidence" value="ECO:0007669"/>
    <property type="project" value="UniProtKB-SubCell"/>
</dbReference>
<keyword evidence="4 5" id="KW-0472">Membrane</keyword>
<feature type="transmembrane region" description="Helical" evidence="5">
    <location>
        <begin position="410"/>
        <end position="432"/>
    </location>
</feature>
<evidence type="ECO:0000256" key="1">
    <source>
        <dbReference type="ARBA" id="ARBA00004141"/>
    </source>
</evidence>
<keyword evidence="2 5" id="KW-0812">Transmembrane</keyword>
<dbReference type="GO" id="GO:0022857">
    <property type="term" value="F:transmembrane transporter activity"/>
    <property type="evidence" value="ECO:0007669"/>
    <property type="project" value="InterPro"/>
</dbReference>
<evidence type="ECO:0000256" key="5">
    <source>
        <dbReference type="SAM" id="Phobius"/>
    </source>
</evidence>
<dbReference type="Gene3D" id="1.20.1250.20">
    <property type="entry name" value="MFS general substrate transporter like domains"/>
    <property type="match status" value="1"/>
</dbReference>
<dbReference type="InterPro" id="IPR011701">
    <property type="entry name" value="MFS"/>
</dbReference>
<evidence type="ECO:0000256" key="2">
    <source>
        <dbReference type="ARBA" id="ARBA00022692"/>
    </source>
</evidence>
<dbReference type="EMBL" id="JADBJN010000002">
    <property type="protein sequence ID" value="KAG5677488.1"/>
    <property type="molecule type" value="Genomic_DNA"/>
</dbReference>
<dbReference type="InterPro" id="IPR036259">
    <property type="entry name" value="MFS_trans_sf"/>
</dbReference>
<reference evidence="6" key="1">
    <citation type="submission" date="2021-03" db="EMBL/GenBank/DDBJ databases">
        <title>Chromosome level genome of the anhydrobiotic midge Polypedilum vanderplanki.</title>
        <authorList>
            <person name="Yoshida Y."/>
            <person name="Kikawada T."/>
            <person name="Gusev O."/>
        </authorList>
    </citation>
    <scope>NUCLEOTIDE SEQUENCE</scope>
    <source>
        <strain evidence="6">NIAS01</strain>
        <tissue evidence="6">Whole body or cell culture</tissue>
    </source>
</reference>
<sequence length="475" mass="54043">MEEDKSENIRENILEQLPTNKRVVRFNYGLEPALFTLYFAFNLTNAVLQNQILKQTCLITGYNMTICTHLNTDNYTKTIEEEIQPQVAKINMSILLLNSIFPALFSLILGSWSDIFGRKKILMLAFTGYTCTIGLITLFSYISDNINPLTPWVYFFAEMPMTFMGGWTCLDVSVCCYAADLSSQQNRSIRLGTITFLNFFASAIAYFCSSYILNATNITFVFIIAISCAAAAFLWSIFIIDETIEPPIEVSKFDQIKEIFSTSRIHEIFTTLCKRRPQKCRKTLWSLMTVPILVVFTMHGNGTLNYLFVREKFAWSLREWTIFESTNTIISVSGLFIGLLLLKKTFKFSDITLGIVALTSLLVDALMKAFAQKSYLLYLSSGITPFRLLATPMFRSVMSVIVPHQEIGKIYSLTTCFEALSGLGAGPLYTVIYNNTFTVFPGAYHLLSACIFFFNLILCAFIFRWKSQVVSYQYE</sequence>
<dbReference type="SUPFAM" id="SSF103473">
    <property type="entry name" value="MFS general substrate transporter"/>
    <property type="match status" value="1"/>
</dbReference>
<proteinExistence type="predicted"/>
<feature type="transmembrane region" description="Helical" evidence="5">
    <location>
        <begin position="218"/>
        <end position="240"/>
    </location>
</feature>
<dbReference type="AlphaFoldDB" id="A0A9J6C6L1"/>
<keyword evidence="3 5" id="KW-1133">Transmembrane helix</keyword>
<evidence type="ECO:0000313" key="6">
    <source>
        <dbReference type="EMBL" id="KAG5677488.1"/>
    </source>
</evidence>